<dbReference type="OrthoDB" id="1441717at2"/>
<evidence type="ECO:0000313" key="3">
    <source>
        <dbReference type="Proteomes" id="UP000323930"/>
    </source>
</evidence>
<proteinExistence type="predicted"/>
<sequence>MKNSFVIFLLFCTQLFGQKIEFVSAKNGLVVRDAPSLNSNRIGKLDYKSKVIILRKSGIELKIEDEGKIIAGEWYEIKNEGNNLKGFVFSGFLSEEAFDKQQESGNFYLTKIDSKAIEKHEAALSKAIQPEPTYIFLRNKAHKDLSKFKISDLLMYDNSTLLVNDLYGLKNIKKLIKVQSTYIACCSNTDENYFLVNVHNELIELPIVNNMHCDGPEPFYTYIFPNEKHGKPNKLVYAKITPNSRGIDNEITILKTFTWNGTKLIE</sequence>
<accession>A0A5D0I9J3</accession>
<dbReference type="RefSeq" id="WP_148541405.1">
    <property type="nucleotide sequence ID" value="NZ_VSDQ01000577.1"/>
</dbReference>
<dbReference type="Gene3D" id="2.30.30.40">
    <property type="entry name" value="SH3 Domains"/>
    <property type="match status" value="1"/>
</dbReference>
<gene>
    <name evidence="2" type="ORF">FUA24_08680</name>
</gene>
<dbReference type="AlphaFoldDB" id="A0A5D0I9J3"/>
<dbReference type="EMBL" id="VSDQ01000577">
    <property type="protein sequence ID" value="TYA78422.1"/>
    <property type="molecule type" value="Genomic_DNA"/>
</dbReference>
<evidence type="ECO:0000313" key="2">
    <source>
        <dbReference type="EMBL" id="TYA78422.1"/>
    </source>
</evidence>
<dbReference type="InterPro" id="IPR003646">
    <property type="entry name" value="SH3-like_bac-type"/>
</dbReference>
<dbReference type="Proteomes" id="UP000323930">
    <property type="component" value="Unassembled WGS sequence"/>
</dbReference>
<name>A0A5D0I9J3_9FLAO</name>
<dbReference type="Pfam" id="PF08239">
    <property type="entry name" value="SH3_3"/>
    <property type="match status" value="1"/>
</dbReference>
<protein>
    <submittedName>
        <fullName evidence="2">SH3 domain-containing protein</fullName>
    </submittedName>
</protein>
<feature type="domain" description="SH3b" evidence="1">
    <location>
        <begin position="18"/>
        <end position="97"/>
    </location>
</feature>
<comment type="caution">
    <text evidence="2">The sequence shown here is derived from an EMBL/GenBank/DDBJ whole genome shotgun (WGS) entry which is preliminary data.</text>
</comment>
<keyword evidence="3" id="KW-1185">Reference proteome</keyword>
<reference evidence="2 3" key="1">
    <citation type="submission" date="2019-08" db="EMBL/GenBank/DDBJ databases">
        <title>Seonamhaeicola sediminis sp. nov., isolated from marine sediment.</title>
        <authorList>
            <person name="Cao W.R."/>
        </authorList>
    </citation>
    <scope>NUCLEOTIDE SEQUENCE [LARGE SCALE GENOMIC DNA]</scope>
    <source>
        <strain evidence="2 3">B011</strain>
    </source>
</reference>
<dbReference type="PROSITE" id="PS51781">
    <property type="entry name" value="SH3B"/>
    <property type="match status" value="1"/>
</dbReference>
<organism evidence="2 3">
    <name type="scientific">Seonamhaeicola marinus</name>
    <dbReference type="NCBI Taxonomy" id="1912246"/>
    <lineage>
        <taxon>Bacteria</taxon>
        <taxon>Pseudomonadati</taxon>
        <taxon>Bacteroidota</taxon>
        <taxon>Flavobacteriia</taxon>
        <taxon>Flavobacteriales</taxon>
        <taxon>Flavobacteriaceae</taxon>
    </lineage>
</organism>
<evidence type="ECO:0000259" key="1">
    <source>
        <dbReference type="PROSITE" id="PS51781"/>
    </source>
</evidence>